<dbReference type="Pfam" id="PF00501">
    <property type="entry name" value="AMP-binding"/>
    <property type="match status" value="1"/>
</dbReference>
<dbReference type="PANTHER" id="PTHR43845">
    <property type="entry name" value="BLR5969 PROTEIN"/>
    <property type="match status" value="1"/>
</dbReference>
<name>A0A8J7GYC4_9FIRM</name>
<dbReference type="Gene3D" id="3.40.50.12780">
    <property type="entry name" value="N-terminal domain of ligase-like"/>
    <property type="match status" value="1"/>
</dbReference>
<proteinExistence type="predicted"/>
<dbReference type="GO" id="GO:0016874">
    <property type="term" value="F:ligase activity"/>
    <property type="evidence" value="ECO:0007669"/>
    <property type="project" value="UniProtKB-KW"/>
</dbReference>
<feature type="domain" description="AMP-dependent synthetase/ligase" evidence="1">
    <location>
        <begin position="72"/>
        <end position="263"/>
    </location>
</feature>
<keyword evidence="3" id="KW-1185">Reference proteome</keyword>
<dbReference type="Proteomes" id="UP000623269">
    <property type="component" value="Unassembled WGS sequence"/>
</dbReference>
<organism evidence="2 3">
    <name type="scientific">Mobilitalea sibirica</name>
    <dbReference type="NCBI Taxonomy" id="1462919"/>
    <lineage>
        <taxon>Bacteria</taxon>
        <taxon>Bacillati</taxon>
        <taxon>Bacillota</taxon>
        <taxon>Clostridia</taxon>
        <taxon>Lachnospirales</taxon>
        <taxon>Lachnospiraceae</taxon>
        <taxon>Mobilitalea</taxon>
    </lineage>
</organism>
<sequence>MCDELLHRINHSLSHACKSSFYQNKAIPKQINSISDFEKIPLTRKDELRNSSPFEVLSVPMSEIQEYHESFGTTGKPVPVWYSRKDMQVSAKQLYNKDLNITKEDISLIRFPYAISVPAHIFSRMFIEQGATIIPVSRGSTVTPYPRVLEIMKRLKTTILACNPSEAILLAKTAVRLGYDVSQDFKIRAICVGGEMLHPLRRKIIEELWKAKVYDYFGSTETANIAVSCGNGNLHCSKDYYLEVLDIKDGKTVSKEGKGFLVVTQLNNEAFPLIRYHTGDIVEIKRSDCPCGNDEDIMIHHGRYNDLIQVGSQSCTMYELQEALFTCENMNEIIFWKMHNQKDQLFIYIEGEPKGSTTDIKLNLPFPNKVIFVEPQEIQNIDKLLEMTELRKASYFI</sequence>
<dbReference type="RefSeq" id="WP_197660656.1">
    <property type="nucleotide sequence ID" value="NZ_JAEAGR010000004.1"/>
</dbReference>
<evidence type="ECO:0000313" key="2">
    <source>
        <dbReference type="EMBL" id="MBH1940434.1"/>
    </source>
</evidence>
<dbReference type="InterPro" id="IPR042099">
    <property type="entry name" value="ANL_N_sf"/>
</dbReference>
<keyword evidence="2" id="KW-0436">Ligase</keyword>
<evidence type="ECO:0000259" key="1">
    <source>
        <dbReference type="Pfam" id="PF00501"/>
    </source>
</evidence>
<accession>A0A8J7GYC4</accession>
<gene>
    <name evidence="2" type="ORF">I5677_05920</name>
</gene>
<dbReference type="InterPro" id="IPR000873">
    <property type="entry name" value="AMP-dep_synth/lig_dom"/>
</dbReference>
<dbReference type="PANTHER" id="PTHR43845:SF1">
    <property type="entry name" value="BLR5969 PROTEIN"/>
    <property type="match status" value="1"/>
</dbReference>
<reference evidence="2" key="1">
    <citation type="submission" date="2020-12" db="EMBL/GenBank/DDBJ databases">
        <title>M. sibirica DSM 26468T genome.</title>
        <authorList>
            <person name="Thieme N."/>
            <person name="Rettenmaier R."/>
            <person name="Zverlov V."/>
            <person name="Liebl W."/>
        </authorList>
    </citation>
    <scope>NUCLEOTIDE SEQUENCE</scope>
    <source>
        <strain evidence="2">DSM 26468</strain>
    </source>
</reference>
<protein>
    <submittedName>
        <fullName evidence="2">Phenylacetate--CoA ligase family protein</fullName>
    </submittedName>
</protein>
<dbReference type="AlphaFoldDB" id="A0A8J7GYC4"/>
<evidence type="ECO:0000313" key="3">
    <source>
        <dbReference type="Proteomes" id="UP000623269"/>
    </source>
</evidence>
<dbReference type="EMBL" id="JAEAGR010000004">
    <property type="protein sequence ID" value="MBH1940434.1"/>
    <property type="molecule type" value="Genomic_DNA"/>
</dbReference>
<comment type="caution">
    <text evidence="2">The sequence shown here is derived from an EMBL/GenBank/DDBJ whole genome shotgun (WGS) entry which is preliminary data.</text>
</comment>
<dbReference type="SUPFAM" id="SSF56801">
    <property type="entry name" value="Acetyl-CoA synthetase-like"/>
    <property type="match status" value="1"/>
</dbReference>